<name>A0A1H4G0Z0_9BACT</name>
<protein>
    <submittedName>
        <fullName evidence="1">Uncharacterized protein</fullName>
    </submittedName>
</protein>
<organism evidence="1 2">
    <name type="scientific">Chitinophaga terrae</name>
    <name type="common">ex Kim and Jung 2007</name>
    <dbReference type="NCBI Taxonomy" id="408074"/>
    <lineage>
        <taxon>Bacteria</taxon>
        <taxon>Pseudomonadati</taxon>
        <taxon>Bacteroidota</taxon>
        <taxon>Chitinophagia</taxon>
        <taxon>Chitinophagales</taxon>
        <taxon>Chitinophagaceae</taxon>
        <taxon>Chitinophaga</taxon>
    </lineage>
</organism>
<proteinExistence type="predicted"/>
<dbReference type="EMBL" id="FNRL01000030">
    <property type="protein sequence ID" value="SEB02392.1"/>
    <property type="molecule type" value="Genomic_DNA"/>
</dbReference>
<gene>
    <name evidence="1" type="ORF">SAMN05660909_04782</name>
</gene>
<dbReference type="AlphaFoldDB" id="A0A1H4G0Z0"/>
<reference evidence="2" key="1">
    <citation type="submission" date="2016-10" db="EMBL/GenBank/DDBJ databases">
        <authorList>
            <person name="Varghese N."/>
            <person name="Submissions S."/>
        </authorList>
    </citation>
    <scope>NUCLEOTIDE SEQUENCE [LARGE SCALE GENOMIC DNA]</scope>
    <source>
        <strain evidence="2">DSM 23920</strain>
    </source>
</reference>
<sequence>MVCQKEKSPGFQAGDFSLHFNRLIVLFFEYNSDIVWNGNWHVMFY</sequence>
<dbReference type="Proteomes" id="UP000199656">
    <property type="component" value="Unassembled WGS sequence"/>
</dbReference>
<dbReference type="STRING" id="408074.SAMN05660909_04782"/>
<evidence type="ECO:0000313" key="2">
    <source>
        <dbReference type="Proteomes" id="UP000199656"/>
    </source>
</evidence>
<accession>A0A1H4G0Z0</accession>
<keyword evidence="2" id="KW-1185">Reference proteome</keyword>
<evidence type="ECO:0000313" key="1">
    <source>
        <dbReference type="EMBL" id="SEB02392.1"/>
    </source>
</evidence>